<comment type="caution">
    <text evidence="2">The sequence shown here is derived from an EMBL/GenBank/DDBJ whole genome shotgun (WGS) entry which is preliminary data.</text>
</comment>
<sequence>MRSKLHEDARPEDRCVHFLALEAEDLGFEVEWLSRTTGAAADDAPYASRTCRLTHAGWDGPVVLDFLAICGLVQISAVHGDRRSRSDVGAPRARRAAVAAAWRRCVLAAPVRGAAARDARGPAAAPGGPGARVPRRAPGPPRRRDRWAPVGVARRAARSGRACCGARPRGPGRGRAARRRVARQRARRRHLRGARARGARASDVVGAGRREVCRVVGEEEETVARRRDLARALFDFDDADRPYRISPFSPPAPPLEPTFARRRSPGPTWAPPWAFR</sequence>
<dbReference type="Proteomes" id="UP001363151">
    <property type="component" value="Unassembled WGS sequence"/>
</dbReference>
<feature type="region of interest" description="Disordered" evidence="1">
    <location>
        <begin position="243"/>
        <end position="276"/>
    </location>
</feature>
<feature type="compositionally biased region" description="Basic residues" evidence="1">
    <location>
        <begin position="170"/>
        <end position="198"/>
    </location>
</feature>
<name>A0ABR1G7S4_AURAN</name>
<feature type="region of interest" description="Disordered" evidence="1">
    <location>
        <begin position="116"/>
        <end position="202"/>
    </location>
</feature>
<evidence type="ECO:0000313" key="2">
    <source>
        <dbReference type="EMBL" id="KAK7249290.1"/>
    </source>
</evidence>
<keyword evidence="3" id="KW-1185">Reference proteome</keyword>
<evidence type="ECO:0000313" key="3">
    <source>
        <dbReference type="Proteomes" id="UP001363151"/>
    </source>
</evidence>
<protein>
    <submittedName>
        <fullName evidence="2">Axoneme assembly protein</fullName>
    </submittedName>
</protein>
<feature type="compositionally biased region" description="Low complexity" evidence="1">
    <location>
        <begin position="148"/>
        <end position="169"/>
    </location>
</feature>
<evidence type="ECO:0000256" key="1">
    <source>
        <dbReference type="SAM" id="MobiDB-lite"/>
    </source>
</evidence>
<accession>A0ABR1G7S4</accession>
<dbReference type="EMBL" id="JBBJCI010000080">
    <property type="protein sequence ID" value="KAK7249290.1"/>
    <property type="molecule type" value="Genomic_DNA"/>
</dbReference>
<proteinExistence type="predicted"/>
<reference evidence="2 3" key="1">
    <citation type="submission" date="2024-03" db="EMBL/GenBank/DDBJ databases">
        <title>Aureococcus anophagefferens CCMP1851 and Kratosvirus quantuckense: Draft genome of a second virus-susceptible host strain in the model system.</title>
        <authorList>
            <person name="Chase E."/>
            <person name="Truchon A.R."/>
            <person name="Schepens W."/>
            <person name="Wilhelm S.W."/>
        </authorList>
    </citation>
    <scope>NUCLEOTIDE SEQUENCE [LARGE SCALE GENOMIC DNA]</scope>
    <source>
        <strain evidence="2 3">CCMP1851</strain>
    </source>
</reference>
<gene>
    <name evidence="2" type="ORF">SO694_00047114</name>
</gene>
<organism evidence="2 3">
    <name type="scientific">Aureococcus anophagefferens</name>
    <name type="common">Harmful bloom alga</name>
    <dbReference type="NCBI Taxonomy" id="44056"/>
    <lineage>
        <taxon>Eukaryota</taxon>
        <taxon>Sar</taxon>
        <taxon>Stramenopiles</taxon>
        <taxon>Ochrophyta</taxon>
        <taxon>Pelagophyceae</taxon>
        <taxon>Pelagomonadales</taxon>
        <taxon>Pelagomonadaceae</taxon>
        <taxon>Aureococcus</taxon>
    </lineage>
</organism>